<accession>A0A3L8Q2H8</accession>
<sequence>MQFIDVQNEFMAFIRDPSRPLPAGMTEKRMKVYSELFFNNVHNFVSSGFPVLKSLYEEEDWNVIVRDFFINHDCHTPIFAEIAEEFLVFLQTRYQTKDTDPAFMLELAHYEWLELVVSIAQSRRNLEPLSVDDITEKPLCLSDFARIAQYSYDVQHIDEDYQPSEPLEVPAFFCVFRDKQEEVRFLSLTPLTAQVLSYIEQAETTNYDELVAWLAGVYPQMEKENIQQGCLQLLTQMVEKEIVMTQ</sequence>
<dbReference type="InterPro" id="IPR054098">
    <property type="entry name" value="NGO1945-like_C"/>
</dbReference>
<gene>
    <name evidence="3" type="ORF">D5018_04060</name>
</gene>
<protein>
    <submittedName>
        <fullName evidence="3">DUF2063 domain-containing protein</fullName>
    </submittedName>
</protein>
<evidence type="ECO:0000259" key="2">
    <source>
        <dbReference type="Pfam" id="PF22106"/>
    </source>
</evidence>
<proteinExistence type="predicted"/>
<keyword evidence="4" id="KW-1185">Reference proteome</keyword>
<dbReference type="Pfam" id="PF22106">
    <property type="entry name" value="NGO1945_C"/>
    <property type="match status" value="1"/>
</dbReference>
<dbReference type="InterPro" id="IPR044922">
    <property type="entry name" value="DUF2063_N_sf"/>
</dbReference>
<reference evidence="3 4" key="1">
    <citation type="submission" date="2018-09" db="EMBL/GenBank/DDBJ databases">
        <title>Phylogeny of the Shewanellaceae, and recommendation for two new genera, Pseudoshewanella and Parashewanella.</title>
        <authorList>
            <person name="Wang G."/>
        </authorList>
    </citation>
    <scope>NUCLEOTIDE SEQUENCE [LARGE SCALE GENOMIC DNA]</scope>
    <source>
        <strain evidence="3 4">C51</strain>
    </source>
</reference>
<feature type="domain" description="NGO1945-like C-terminal" evidence="2">
    <location>
        <begin position="142"/>
        <end position="237"/>
    </location>
</feature>
<evidence type="ECO:0000313" key="4">
    <source>
        <dbReference type="Proteomes" id="UP000281474"/>
    </source>
</evidence>
<dbReference type="InterPro" id="IPR018640">
    <property type="entry name" value="DUF2063"/>
</dbReference>
<dbReference type="AlphaFoldDB" id="A0A3L8Q2H8"/>
<evidence type="ECO:0000259" key="1">
    <source>
        <dbReference type="Pfam" id="PF09836"/>
    </source>
</evidence>
<dbReference type="RefSeq" id="WP_121837723.1">
    <property type="nucleotide sequence ID" value="NZ_ML014758.1"/>
</dbReference>
<comment type="caution">
    <text evidence="3">The sequence shown here is derived from an EMBL/GenBank/DDBJ whole genome shotgun (WGS) entry which is preliminary data.</text>
</comment>
<feature type="domain" description="Putative DNA-binding" evidence="1">
    <location>
        <begin position="6"/>
        <end position="90"/>
    </location>
</feature>
<organism evidence="3 4">
    <name type="scientific">Parashewanella curva</name>
    <dbReference type="NCBI Taxonomy" id="2338552"/>
    <lineage>
        <taxon>Bacteria</taxon>
        <taxon>Pseudomonadati</taxon>
        <taxon>Pseudomonadota</taxon>
        <taxon>Gammaproteobacteria</taxon>
        <taxon>Alteromonadales</taxon>
        <taxon>Shewanellaceae</taxon>
        <taxon>Parashewanella</taxon>
    </lineage>
</organism>
<dbReference type="EMBL" id="QZEI01000009">
    <property type="protein sequence ID" value="RLV61023.1"/>
    <property type="molecule type" value="Genomic_DNA"/>
</dbReference>
<dbReference type="Gene3D" id="3.90.930.50">
    <property type="match status" value="1"/>
</dbReference>
<name>A0A3L8Q2H8_9GAMM</name>
<evidence type="ECO:0000313" key="3">
    <source>
        <dbReference type="EMBL" id="RLV61023.1"/>
    </source>
</evidence>
<dbReference type="Proteomes" id="UP000281474">
    <property type="component" value="Unassembled WGS sequence"/>
</dbReference>
<dbReference type="Gene3D" id="1.10.150.690">
    <property type="entry name" value="DUF2063"/>
    <property type="match status" value="1"/>
</dbReference>
<dbReference type="Pfam" id="PF09836">
    <property type="entry name" value="DUF2063"/>
    <property type="match status" value="1"/>
</dbReference>
<dbReference type="OrthoDB" id="4146344at2"/>